<comment type="catalytic activity">
    <reaction evidence="3">
        <text>D-mannose 6-phosphate = D-fructose 6-phosphate</text>
        <dbReference type="Rhea" id="RHEA:12356"/>
        <dbReference type="ChEBI" id="CHEBI:58735"/>
        <dbReference type="ChEBI" id="CHEBI:61527"/>
        <dbReference type="EC" id="5.3.1.8"/>
    </reaction>
</comment>
<dbReference type="CDD" id="cd07010">
    <property type="entry name" value="cupin_PMI_type_I_N_bac"/>
    <property type="match status" value="1"/>
</dbReference>
<dbReference type="InterPro" id="IPR046457">
    <property type="entry name" value="PMI_typeI_cat"/>
</dbReference>
<reference evidence="7 8" key="1">
    <citation type="journal article" date="2019" name="Microorganisms">
        <title>Paenibacillus lutrae sp. nov., A Chitinolytic Species Isolated from A River Otter in Castril Natural Park, Granada, Spain.</title>
        <authorList>
            <person name="Rodriguez M."/>
            <person name="Reina J.C."/>
            <person name="Bejar V."/>
            <person name="Llamas I."/>
        </authorList>
    </citation>
    <scope>NUCLEOTIDE SEQUENCE [LARGE SCALE GENOMIC DNA]</scope>
    <source>
        <strain evidence="7 8">N10</strain>
    </source>
</reference>
<name>A0A7X3JY99_9BACL</name>
<feature type="binding site" evidence="4">
    <location>
        <position position="119"/>
    </location>
    <ligand>
        <name>Zn(2+)</name>
        <dbReference type="ChEBI" id="CHEBI:29105"/>
    </ligand>
</feature>
<organism evidence="7 8">
    <name type="scientific">Paenibacillus lutrae</name>
    <dbReference type="NCBI Taxonomy" id="2078573"/>
    <lineage>
        <taxon>Bacteria</taxon>
        <taxon>Bacillati</taxon>
        <taxon>Bacillota</taxon>
        <taxon>Bacilli</taxon>
        <taxon>Bacillales</taxon>
        <taxon>Paenibacillaceae</taxon>
        <taxon>Paenibacillus</taxon>
    </lineage>
</organism>
<feature type="active site" evidence="5">
    <location>
        <position position="197"/>
    </location>
</feature>
<dbReference type="InterPro" id="IPR014628">
    <property type="entry name" value="Man6P_isomerase_Firm_short"/>
</dbReference>
<dbReference type="GO" id="GO:0004476">
    <property type="term" value="F:mannose-6-phosphate isomerase activity"/>
    <property type="evidence" value="ECO:0007669"/>
    <property type="project" value="UniProtKB-UniRule"/>
</dbReference>
<proteinExistence type="inferred from homology"/>
<gene>
    <name evidence="7" type="ORF">EDM21_04230</name>
</gene>
<dbReference type="OrthoDB" id="9808275at2"/>
<keyword evidence="2 3" id="KW-0862">Zinc</keyword>
<dbReference type="InterPro" id="IPR051804">
    <property type="entry name" value="Carb_Metab_Reg_Kinase/Isom"/>
</dbReference>
<feature type="binding site" evidence="4">
    <location>
        <position position="177"/>
    </location>
    <ligand>
        <name>Zn(2+)</name>
        <dbReference type="ChEBI" id="CHEBI:29105"/>
    </ligand>
</feature>
<keyword evidence="1 3" id="KW-0479">Metal-binding</keyword>
<comment type="caution">
    <text evidence="7">The sequence shown here is derived from an EMBL/GenBank/DDBJ whole genome shotgun (WGS) entry which is preliminary data.</text>
</comment>
<dbReference type="InterPro" id="IPR011051">
    <property type="entry name" value="RmlC_Cupin_sf"/>
</dbReference>
<evidence type="ECO:0000256" key="4">
    <source>
        <dbReference type="PIRSR" id="PIRSR036894-1"/>
    </source>
</evidence>
<dbReference type="PANTHER" id="PTHR42742">
    <property type="entry name" value="TRANSCRIPTIONAL REPRESSOR MPRA"/>
    <property type="match status" value="1"/>
</dbReference>
<evidence type="ECO:0000313" key="7">
    <source>
        <dbReference type="EMBL" id="MVO98734.1"/>
    </source>
</evidence>
<feature type="domain" description="Phosphomannose isomerase type I catalytic" evidence="6">
    <location>
        <begin position="7"/>
        <end position="104"/>
    </location>
</feature>
<evidence type="ECO:0000256" key="2">
    <source>
        <dbReference type="ARBA" id="ARBA00022833"/>
    </source>
</evidence>
<dbReference type="GO" id="GO:0008270">
    <property type="term" value="F:zinc ion binding"/>
    <property type="evidence" value="ECO:0007669"/>
    <property type="project" value="UniProtKB-UniRule"/>
</dbReference>
<dbReference type="Proteomes" id="UP000490800">
    <property type="component" value="Unassembled WGS sequence"/>
</dbReference>
<feature type="binding site" evidence="4">
    <location>
        <position position="102"/>
    </location>
    <ligand>
        <name>Zn(2+)</name>
        <dbReference type="ChEBI" id="CHEBI:29105"/>
    </ligand>
</feature>
<comment type="cofactor">
    <cofactor evidence="4">
        <name>Zn(2+)</name>
        <dbReference type="ChEBI" id="CHEBI:29105"/>
    </cofactor>
    <text evidence="4">Binds 1 zinc ion per subunit.</text>
</comment>
<evidence type="ECO:0000256" key="5">
    <source>
        <dbReference type="PIRSR" id="PIRSR036894-2"/>
    </source>
</evidence>
<dbReference type="SUPFAM" id="SSF51182">
    <property type="entry name" value="RmlC-like cupins"/>
    <property type="match status" value="1"/>
</dbReference>
<comment type="similarity">
    <text evidence="3">Belongs to the mannose-6-phosphate isomerase type 1 family.</text>
</comment>
<dbReference type="InterPro" id="IPR014710">
    <property type="entry name" value="RmlC-like_jellyroll"/>
</dbReference>
<dbReference type="Pfam" id="PF20511">
    <property type="entry name" value="PMI_typeI_cat"/>
    <property type="match status" value="1"/>
</dbReference>
<keyword evidence="8" id="KW-1185">Reference proteome</keyword>
<evidence type="ECO:0000256" key="3">
    <source>
        <dbReference type="PIRNR" id="PIRNR036894"/>
    </source>
</evidence>
<evidence type="ECO:0000256" key="1">
    <source>
        <dbReference type="ARBA" id="ARBA00022723"/>
    </source>
</evidence>
<protein>
    <recommendedName>
        <fullName evidence="3">Mannose-6-phosphate isomerase</fullName>
        <ecNumber evidence="3">5.3.1.8</ecNumber>
    </recommendedName>
</protein>
<evidence type="ECO:0000313" key="8">
    <source>
        <dbReference type="Proteomes" id="UP000490800"/>
    </source>
</evidence>
<dbReference type="Gene3D" id="2.60.120.10">
    <property type="entry name" value="Jelly Rolls"/>
    <property type="match status" value="2"/>
</dbReference>
<dbReference type="AlphaFoldDB" id="A0A7X3JY99"/>
<dbReference type="PIRSF" id="PIRSF036894">
    <property type="entry name" value="PMI_Firm_short"/>
    <property type="match status" value="1"/>
</dbReference>
<dbReference type="EMBL" id="RHLK01000002">
    <property type="protein sequence ID" value="MVO98734.1"/>
    <property type="molecule type" value="Genomic_DNA"/>
</dbReference>
<evidence type="ECO:0000259" key="6">
    <source>
        <dbReference type="Pfam" id="PF20511"/>
    </source>
</evidence>
<dbReference type="EC" id="5.3.1.8" evidence="3"/>
<dbReference type="GO" id="GO:0005975">
    <property type="term" value="P:carbohydrate metabolic process"/>
    <property type="evidence" value="ECO:0007669"/>
    <property type="project" value="UniProtKB-UniRule"/>
</dbReference>
<keyword evidence="3 7" id="KW-0413">Isomerase</keyword>
<dbReference type="PANTHER" id="PTHR42742:SF3">
    <property type="entry name" value="FRUCTOKINASE"/>
    <property type="match status" value="1"/>
</dbReference>
<sequence>MRPYPVRFQPHFKHRVWGGRALEQYRYQLPHGRIGEGWMIADHTNGTSTAANGKLKGRGLGDIRERFGKKWLGAKGAASPNGRFPLLVKLLDCSDNLSVQVHPGDDYEGLAEGELGKTEMWYVLSAKPGSRIIYGLQDGITRESFTAAVAEDRILGITKSVDAKAGDSFYIPAGTVHALGSGVLVLEIQQNSDTTYRLFDYNRPGLDGNPRELHLEDSLKVISFGECGAVYLPASETSPNQWFTLAYSPYFVVEKGISSGAWDNCTNPDSFTILIGCEGSGTLEWTEGTLPVKPADCYLLPAPLGNYCLHGSMTLLRVFLP</sequence>
<dbReference type="RefSeq" id="WP_157333192.1">
    <property type="nucleotide sequence ID" value="NZ_RHLK01000002.1"/>
</dbReference>
<accession>A0A7X3JY99</accession>